<name>T0HHD0_9SPHN</name>
<feature type="compositionally biased region" description="Low complexity" evidence="2">
    <location>
        <begin position="236"/>
        <end position="247"/>
    </location>
</feature>
<dbReference type="InterPro" id="IPR002104">
    <property type="entry name" value="Integrase_catalytic"/>
</dbReference>
<dbReference type="AlphaFoldDB" id="T0HHD0"/>
<dbReference type="GO" id="GO:0003677">
    <property type="term" value="F:DNA binding"/>
    <property type="evidence" value="ECO:0007669"/>
    <property type="project" value="InterPro"/>
</dbReference>
<evidence type="ECO:0000256" key="1">
    <source>
        <dbReference type="ARBA" id="ARBA00023172"/>
    </source>
</evidence>
<dbReference type="InterPro" id="IPR013762">
    <property type="entry name" value="Integrase-like_cat_sf"/>
</dbReference>
<protein>
    <recommendedName>
        <fullName evidence="3">Tyr recombinase domain-containing protein</fullName>
    </recommendedName>
</protein>
<feature type="region of interest" description="Disordered" evidence="2">
    <location>
        <begin position="205"/>
        <end position="261"/>
    </location>
</feature>
<gene>
    <name evidence="4" type="ORF">L284_16460</name>
</gene>
<feature type="domain" description="Tyr recombinase" evidence="3">
    <location>
        <begin position="422"/>
        <end position="630"/>
    </location>
</feature>
<dbReference type="GO" id="GO:0006310">
    <property type="term" value="P:DNA recombination"/>
    <property type="evidence" value="ECO:0007669"/>
    <property type="project" value="UniProtKB-KW"/>
</dbReference>
<feature type="region of interest" description="Disordered" evidence="2">
    <location>
        <begin position="653"/>
        <end position="708"/>
    </location>
</feature>
<organism evidence="4 5">
    <name type="scientific">Novosphingobium lindaniclasticum LE124</name>
    <dbReference type="NCBI Taxonomy" id="1096930"/>
    <lineage>
        <taxon>Bacteria</taxon>
        <taxon>Pseudomonadati</taxon>
        <taxon>Pseudomonadota</taxon>
        <taxon>Alphaproteobacteria</taxon>
        <taxon>Sphingomonadales</taxon>
        <taxon>Sphingomonadaceae</taxon>
        <taxon>Novosphingobium</taxon>
    </lineage>
</organism>
<dbReference type="GO" id="GO:0015074">
    <property type="term" value="P:DNA integration"/>
    <property type="evidence" value="ECO:0007669"/>
    <property type="project" value="InterPro"/>
</dbReference>
<dbReference type="EMBL" id="ATHL01000102">
    <property type="protein sequence ID" value="EQB11558.1"/>
    <property type="molecule type" value="Genomic_DNA"/>
</dbReference>
<dbReference type="eggNOG" id="COG0582">
    <property type="taxonomic scope" value="Bacteria"/>
</dbReference>
<evidence type="ECO:0000313" key="5">
    <source>
        <dbReference type="Proteomes" id="UP000015527"/>
    </source>
</evidence>
<feature type="compositionally biased region" description="Polar residues" evidence="2">
    <location>
        <begin position="695"/>
        <end position="708"/>
    </location>
</feature>
<feature type="compositionally biased region" description="Polar residues" evidence="2">
    <location>
        <begin position="205"/>
        <end position="216"/>
    </location>
</feature>
<dbReference type="CDD" id="cd01184">
    <property type="entry name" value="INT_C_like_1"/>
    <property type="match status" value="1"/>
</dbReference>
<dbReference type="InterPro" id="IPR011010">
    <property type="entry name" value="DNA_brk_join_enz"/>
</dbReference>
<proteinExistence type="predicted"/>
<sequence>MHTCSQLFRRGAVYYYRRQVRWSDGRKYRIALSLLTRRLEVARSRAAHLSSAADFLQRGLDRADPPLAFAQRCEIFRRRLLAERDHLEALHHEIVRSVPHDVDPETQVETVFNGVERFSRAVVSGGMPNAALTEKLAAEGLILNSQTIALWDAEVDSAIAQFALKDGTAMRQAMLKIIHEARIAGIAEFRQRLLSPASGYVLALTNQPSTIDQPRGSSRPEKNADNPLPAYQPALPERGVPVRGRAGAARRRTEPPADQPSADWARVTVLQAGQRFIAGQPKAGGGAAPKLKKARHTWDPKTLRQFESAVMLLDKACPGPIWQLSQSDLDHFAALLDRLPARSHHKTARHEAMSLEEIASEAEAMVAAGTLSAEAIGLMPQTTNRHFRFLRALCEWVKKRVPQMPELDWSDFIIDEASDSREQRDAFTADQARTLFQLPTWTGFDNLARRNRSGERIVHDAAYWLPLLAHYTGGRRNELAKLMLADIDVEDVIPYLRIDATETGRVKTPRSKRLIPIADELIRLGFLGYVVAMQRDGQRLLFPDLVPGSPGQTMGDVYYKRFWRALARQLAFLKPGQAMHAFRHLVSTELKDAEVFEENRSDLLGHAGPNAMADRYSKASALLKLQKVVNKIPIVTAHLQPAPLTLCKDHWIRATPPSPVSPTDKDMTGRCRRSMPNAPVTPAQRATSGKRRESGNLSRLNRPASPTG</sequence>
<reference evidence="4 5" key="1">
    <citation type="journal article" date="2013" name="Genome Announc.">
        <title>Genome Sequence of Novosphingobium lindaniclasticum LE124T, Isolated from a Hexachlorocyclohexane Dumpsite.</title>
        <authorList>
            <person name="Saxena A."/>
            <person name="Nayyar N."/>
            <person name="Sangwan N."/>
            <person name="Kumari R."/>
            <person name="Khurana J.P."/>
            <person name="Lal R."/>
        </authorList>
    </citation>
    <scope>NUCLEOTIDE SEQUENCE [LARGE SCALE GENOMIC DNA]</scope>
    <source>
        <strain evidence="4 5">LE124</strain>
    </source>
</reference>
<accession>T0HHD0</accession>
<dbReference type="SUPFAM" id="SSF56349">
    <property type="entry name" value="DNA breaking-rejoining enzymes"/>
    <property type="match status" value="1"/>
</dbReference>
<evidence type="ECO:0000313" key="4">
    <source>
        <dbReference type="EMBL" id="EQB11558.1"/>
    </source>
</evidence>
<keyword evidence="1" id="KW-0233">DNA recombination</keyword>
<evidence type="ECO:0000256" key="2">
    <source>
        <dbReference type="SAM" id="MobiDB-lite"/>
    </source>
</evidence>
<dbReference type="PATRIC" id="fig|1096930.3.peg.3267"/>
<keyword evidence="5" id="KW-1185">Reference proteome</keyword>
<dbReference type="Gene3D" id="1.10.443.10">
    <property type="entry name" value="Intergrase catalytic core"/>
    <property type="match status" value="1"/>
</dbReference>
<comment type="caution">
    <text evidence="4">The sequence shown here is derived from an EMBL/GenBank/DDBJ whole genome shotgun (WGS) entry which is preliminary data.</text>
</comment>
<dbReference type="Proteomes" id="UP000015527">
    <property type="component" value="Unassembled WGS sequence"/>
</dbReference>
<dbReference type="RefSeq" id="WP_021235089.1">
    <property type="nucleotide sequence ID" value="NZ_ATHL01000102.1"/>
</dbReference>
<evidence type="ECO:0000259" key="3">
    <source>
        <dbReference type="PROSITE" id="PS51898"/>
    </source>
</evidence>
<dbReference type="PROSITE" id="PS51898">
    <property type="entry name" value="TYR_RECOMBINASE"/>
    <property type="match status" value="1"/>
</dbReference>